<organism evidence="2 3">
    <name type="scientific">Pseudoroseomonas cervicalis ATCC 49957</name>
    <dbReference type="NCBI Taxonomy" id="525371"/>
    <lineage>
        <taxon>Bacteria</taxon>
        <taxon>Pseudomonadati</taxon>
        <taxon>Pseudomonadota</taxon>
        <taxon>Alphaproteobacteria</taxon>
        <taxon>Acetobacterales</taxon>
        <taxon>Roseomonadaceae</taxon>
        <taxon>Roseomonas</taxon>
    </lineage>
</organism>
<protein>
    <submittedName>
        <fullName evidence="2">Uncharacterized protein</fullName>
    </submittedName>
</protein>
<sequence>MSARLWSIGVLLVALGIAASVVGWDALLWLPRQLFDSLAWAPRALFEALRDSPATTGIILLGVVLMVAARLLGRRGS</sequence>
<evidence type="ECO:0000313" key="3">
    <source>
        <dbReference type="Proteomes" id="UP000005324"/>
    </source>
</evidence>
<dbReference type="RefSeq" id="WP_007004180.1">
    <property type="nucleotide sequence ID" value="NZ_GG770778.1"/>
</dbReference>
<keyword evidence="1" id="KW-1133">Transmembrane helix</keyword>
<keyword evidence="3" id="KW-1185">Reference proteome</keyword>
<dbReference type="Proteomes" id="UP000005324">
    <property type="component" value="Unassembled WGS sequence"/>
</dbReference>
<proteinExistence type="predicted"/>
<name>D5RJ61_9PROT</name>
<dbReference type="HOGENOM" id="CLU_2635789_0_0_5"/>
<reference evidence="2 3" key="1">
    <citation type="submission" date="2010-04" db="EMBL/GenBank/DDBJ databases">
        <authorList>
            <person name="Qin X."/>
            <person name="Bachman B."/>
            <person name="Battles P."/>
            <person name="Bell A."/>
            <person name="Bess C."/>
            <person name="Bickham C."/>
            <person name="Chaboub L."/>
            <person name="Chen D."/>
            <person name="Coyle M."/>
            <person name="Deiros D.R."/>
            <person name="Dinh H."/>
            <person name="Forbes L."/>
            <person name="Fowler G."/>
            <person name="Francisco L."/>
            <person name="Fu Q."/>
            <person name="Gubbala S."/>
            <person name="Hale W."/>
            <person name="Han Y."/>
            <person name="Hemphill L."/>
            <person name="Highlander S.K."/>
            <person name="Hirani K."/>
            <person name="Hogues M."/>
            <person name="Jackson L."/>
            <person name="Jakkamsetti A."/>
            <person name="Javaid M."/>
            <person name="Jiang H."/>
            <person name="Korchina V."/>
            <person name="Kovar C."/>
            <person name="Lara F."/>
            <person name="Lee S."/>
            <person name="Mata R."/>
            <person name="Mathew T."/>
            <person name="Moen C."/>
            <person name="Morales K."/>
            <person name="Munidasa M."/>
            <person name="Nazareth L."/>
            <person name="Ngo R."/>
            <person name="Nguyen L."/>
            <person name="Okwuonu G."/>
            <person name="Ongeri F."/>
            <person name="Patil S."/>
            <person name="Petrosino J."/>
            <person name="Pham C."/>
            <person name="Pham P."/>
            <person name="Pu L.-L."/>
            <person name="Puazo M."/>
            <person name="Raj R."/>
            <person name="Reid J."/>
            <person name="Rouhana J."/>
            <person name="Saada N."/>
            <person name="Shang Y."/>
            <person name="Simmons D."/>
            <person name="Thornton R."/>
            <person name="Warren J."/>
            <person name="Weissenberger G."/>
            <person name="Zhang J."/>
            <person name="Zhang L."/>
            <person name="Zhou C."/>
            <person name="Zhu D."/>
            <person name="Muzny D."/>
            <person name="Worley K."/>
            <person name="Gibbs R."/>
        </authorList>
    </citation>
    <scope>NUCLEOTIDE SEQUENCE [LARGE SCALE GENOMIC DNA]</scope>
    <source>
        <strain evidence="2 3">ATCC 49957</strain>
    </source>
</reference>
<evidence type="ECO:0000313" key="2">
    <source>
        <dbReference type="EMBL" id="EFH12659.1"/>
    </source>
</evidence>
<dbReference type="EMBL" id="ADVL01000185">
    <property type="protein sequence ID" value="EFH12659.1"/>
    <property type="molecule type" value="Genomic_DNA"/>
</dbReference>
<feature type="transmembrane region" description="Helical" evidence="1">
    <location>
        <begin position="54"/>
        <end position="73"/>
    </location>
</feature>
<evidence type="ECO:0000256" key="1">
    <source>
        <dbReference type="SAM" id="Phobius"/>
    </source>
</evidence>
<comment type="caution">
    <text evidence="2">The sequence shown here is derived from an EMBL/GenBank/DDBJ whole genome shotgun (WGS) entry which is preliminary data.</text>
</comment>
<gene>
    <name evidence="2" type="ORF">HMPREF0731_1121</name>
</gene>
<accession>D5RJ61</accession>
<dbReference type="OrthoDB" id="7284075at2"/>
<keyword evidence="1" id="KW-0812">Transmembrane</keyword>
<keyword evidence="1" id="KW-0472">Membrane</keyword>
<dbReference type="AlphaFoldDB" id="D5RJ61"/>